<dbReference type="GO" id="GO:0016757">
    <property type="term" value="F:glycosyltransferase activity"/>
    <property type="evidence" value="ECO:0007669"/>
    <property type="project" value="InterPro"/>
</dbReference>
<comment type="caution">
    <text evidence="3">The sequence shown here is derived from an EMBL/GenBank/DDBJ whole genome shotgun (WGS) entry which is preliminary data.</text>
</comment>
<dbReference type="Gene3D" id="3.40.50.2000">
    <property type="entry name" value="Glycogen Phosphorylase B"/>
    <property type="match status" value="2"/>
</dbReference>
<keyword evidence="3" id="KW-0808">Transferase</keyword>
<dbReference type="Proteomes" id="UP000295504">
    <property type="component" value="Unassembled WGS sequence"/>
</dbReference>
<organism evidence="3 4">
    <name type="scientific">Serpentinicella alkaliphila</name>
    <dbReference type="NCBI Taxonomy" id="1734049"/>
    <lineage>
        <taxon>Bacteria</taxon>
        <taxon>Bacillati</taxon>
        <taxon>Bacillota</taxon>
        <taxon>Clostridia</taxon>
        <taxon>Peptostreptococcales</taxon>
        <taxon>Natronincolaceae</taxon>
        <taxon>Serpentinicella</taxon>
    </lineage>
</organism>
<protein>
    <submittedName>
        <fullName evidence="3">Glycosyltransferase involved in cell wall biosynthesis</fullName>
    </submittedName>
</protein>
<evidence type="ECO:0000313" key="4">
    <source>
        <dbReference type="Proteomes" id="UP000295504"/>
    </source>
</evidence>
<feature type="domain" description="Glycosyl transferase family 1" evidence="1">
    <location>
        <begin position="174"/>
        <end position="333"/>
    </location>
</feature>
<evidence type="ECO:0000313" key="3">
    <source>
        <dbReference type="EMBL" id="TCP98404.1"/>
    </source>
</evidence>
<name>A0A4R2TBQ5_9FIRM</name>
<dbReference type="PANTHER" id="PTHR12526:SF630">
    <property type="entry name" value="GLYCOSYLTRANSFERASE"/>
    <property type="match status" value="1"/>
</dbReference>
<dbReference type="InterPro" id="IPR001296">
    <property type="entry name" value="Glyco_trans_1"/>
</dbReference>
<evidence type="ECO:0000259" key="2">
    <source>
        <dbReference type="Pfam" id="PF13439"/>
    </source>
</evidence>
<dbReference type="RefSeq" id="WP_132849372.1">
    <property type="nucleotide sequence ID" value="NZ_CP058648.1"/>
</dbReference>
<dbReference type="PANTHER" id="PTHR12526">
    <property type="entry name" value="GLYCOSYLTRANSFERASE"/>
    <property type="match status" value="1"/>
</dbReference>
<reference evidence="3 4" key="1">
    <citation type="submission" date="2019-03" db="EMBL/GenBank/DDBJ databases">
        <title>Genomic Encyclopedia of Type Strains, Phase IV (KMG-IV): sequencing the most valuable type-strain genomes for metagenomic binning, comparative biology and taxonomic classification.</title>
        <authorList>
            <person name="Goeker M."/>
        </authorList>
    </citation>
    <scope>NUCLEOTIDE SEQUENCE [LARGE SCALE GENOMIC DNA]</scope>
    <source>
        <strain evidence="3 4">DSM 100013</strain>
    </source>
</reference>
<feature type="domain" description="Glycosyltransferase subfamily 4-like N-terminal" evidence="2">
    <location>
        <begin position="13"/>
        <end position="165"/>
    </location>
</feature>
<dbReference type="Pfam" id="PF13439">
    <property type="entry name" value="Glyco_transf_4"/>
    <property type="match status" value="1"/>
</dbReference>
<dbReference type="EMBL" id="SLYC01000041">
    <property type="protein sequence ID" value="TCP98404.1"/>
    <property type="molecule type" value="Genomic_DNA"/>
</dbReference>
<dbReference type="SUPFAM" id="SSF53756">
    <property type="entry name" value="UDP-Glycosyltransferase/glycogen phosphorylase"/>
    <property type="match status" value="1"/>
</dbReference>
<dbReference type="Pfam" id="PF00534">
    <property type="entry name" value="Glycos_transf_1"/>
    <property type="match status" value="1"/>
</dbReference>
<proteinExistence type="predicted"/>
<dbReference type="OrthoDB" id="2023634at2"/>
<gene>
    <name evidence="3" type="ORF">EDD79_10418</name>
</gene>
<keyword evidence="4" id="KW-1185">Reference proteome</keyword>
<dbReference type="AlphaFoldDB" id="A0A4R2TBQ5"/>
<accession>A0A4R2TBQ5</accession>
<dbReference type="InterPro" id="IPR028098">
    <property type="entry name" value="Glyco_trans_4-like_N"/>
</dbReference>
<sequence length="360" mass="40662">MNITLMIYGLCGGGAERVLVNLANKLSENGNVVKIIVFDEGQSDYELQKGIDVVSYKTNTSNKLFTFFSMIINMRRAILDTNPDLLISFLTTTNIYALLGNLLHNKTIIISERNDPNQDPEQWYYRLLRKFIYPLASGFVFQTNDAKKYFSKNIQNRSTVIPNPVFIDLIDNFHIEKKNTIVCVGRLEPQKNQKMLIDAFEIIKDDFPDFSLDIYGDGSLRTELQEYINNKSLQNIVTLKGRVKNLHEQIIGASLFVLPSNYEGMSNALMEAMALGIPCISTDCPIGGSADLIKNNVNGILIAVNDVDQLICAMRKILGNKDFSTKLATEATKVKTTNNISNIYIEWDEYIKKVISNENK</sequence>
<evidence type="ECO:0000259" key="1">
    <source>
        <dbReference type="Pfam" id="PF00534"/>
    </source>
</evidence>